<protein>
    <submittedName>
        <fullName evidence="1">Uncharacterized protein</fullName>
    </submittedName>
</protein>
<gene>
    <name evidence="1" type="ORF">PENTCL1PPCAC_8926</name>
</gene>
<evidence type="ECO:0000313" key="1">
    <source>
        <dbReference type="EMBL" id="GMS86751.1"/>
    </source>
</evidence>
<proteinExistence type="predicted"/>
<evidence type="ECO:0000313" key="2">
    <source>
        <dbReference type="Proteomes" id="UP001432027"/>
    </source>
</evidence>
<feature type="non-terminal residue" evidence="1">
    <location>
        <position position="1"/>
    </location>
</feature>
<comment type="caution">
    <text evidence="1">The sequence shown here is derived from an EMBL/GenBank/DDBJ whole genome shotgun (WGS) entry which is preliminary data.</text>
</comment>
<accession>A0AAV5T500</accession>
<name>A0AAV5T500_9BILA</name>
<keyword evidence="2" id="KW-1185">Reference proteome</keyword>
<sequence length="117" mass="13277">SLKMDPTYRWMMDEDLNSLPLAATAVDSADYVMNQTLGSFKLHVAAHDDVDVRRHILCDIQNGNRFYKGQTELPTNIYVRAPQRGARYEFHIIGIDTNSSIVEHLKFTVHTQADPSA</sequence>
<reference evidence="1" key="1">
    <citation type="submission" date="2023-10" db="EMBL/GenBank/DDBJ databases">
        <title>Genome assembly of Pristionchus species.</title>
        <authorList>
            <person name="Yoshida K."/>
            <person name="Sommer R.J."/>
        </authorList>
    </citation>
    <scope>NUCLEOTIDE SEQUENCE</scope>
    <source>
        <strain evidence="1">RS0144</strain>
    </source>
</reference>
<dbReference type="Proteomes" id="UP001432027">
    <property type="component" value="Unassembled WGS sequence"/>
</dbReference>
<organism evidence="1 2">
    <name type="scientific">Pristionchus entomophagus</name>
    <dbReference type="NCBI Taxonomy" id="358040"/>
    <lineage>
        <taxon>Eukaryota</taxon>
        <taxon>Metazoa</taxon>
        <taxon>Ecdysozoa</taxon>
        <taxon>Nematoda</taxon>
        <taxon>Chromadorea</taxon>
        <taxon>Rhabditida</taxon>
        <taxon>Rhabditina</taxon>
        <taxon>Diplogasteromorpha</taxon>
        <taxon>Diplogasteroidea</taxon>
        <taxon>Neodiplogasteridae</taxon>
        <taxon>Pristionchus</taxon>
    </lineage>
</organism>
<dbReference type="EMBL" id="BTSX01000002">
    <property type="protein sequence ID" value="GMS86751.1"/>
    <property type="molecule type" value="Genomic_DNA"/>
</dbReference>
<dbReference type="AlphaFoldDB" id="A0AAV5T500"/>